<dbReference type="SUPFAM" id="SSF56281">
    <property type="entry name" value="Metallo-hydrolase/oxidoreductase"/>
    <property type="match status" value="1"/>
</dbReference>
<dbReference type="PANTHER" id="PTHR42978:SF3">
    <property type="entry name" value="BLR3078 PROTEIN"/>
    <property type="match status" value="1"/>
</dbReference>
<protein>
    <submittedName>
        <fullName evidence="7">N-acyl homoserine lactonase family protein</fullName>
    </submittedName>
</protein>
<dbReference type="SMART" id="SM00849">
    <property type="entry name" value="Lactamase_B"/>
    <property type="match status" value="1"/>
</dbReference>
<dbReference type="GO" id="GO:0016787">
    <property type="term" value="F:hydrolase activity"/>
    <property type="evidence" value="ECO:0007669"/>
    <property type="project" value="UniProtKB-KW"/>
</dbReference>
<evidence type="ECO:0000313" key="7">
    <source>
        <dbReference type="EMBL" id="MBN9672188.1"/>
    </source>
</evidence>
<dbReference type="InterPro" id="IPR036866">
    <property type="entry name" value="RibonucZ/Hydroxyglut_hydro"/>
</dbReference>
<feature type="signal peptide" evidence="5">
    <location>
        <begin position="1"/>
        <end position="31"/>
    </location>
</feature>
<gene>
    <name evidence="7" type="ORF">JF539_17680</name>
</gene>
<dbReference type="RefSeq" id="WP_207142014.1">
    <property type="nucleotide sequence ID" value="NZ_JAEKJZ010000003.1"/>
</dbReference>
<feature type="domain" description="Metallo-beta-lactamase" evidence="6">
    <location>
        <begin position="71"/>
        <end position="276"/>
    </location>
</feature>
<evidence type="ECO:0000256" key="2">
    <source>
        <dbReference type="ARBA" id="ARBA00022723"/>
    </source>
</evidence>
<evidence type="ECO:0000256" key="5">
    <source>
        <dbReference type="SAM" id="SignalP"/>
    </source>
</evidence>
<evidence type="ECO:0000256" key="4">
    <source>
        <dbReference type="ARBA" id="ARBA00022833"/>
    </source>
</evidence>
<feature type="chain" id="PRO_5038128797" evidence="5">
    <location>
        <begin position="32"/>
        <end position="292"/>
    </location>
</feature>
<keyword evidence="2" id="KW-0479">Metal-binding</keyword>
<evidence type="ECO:0000259" key="6">
    <source>
        <dbReference type="SMART" id="SM00849"/>
    </source>
</evidence>
<comment type="similarity">
    <text evidence="1">Belongs to the metallo-beta-lactamase superfamily.</text>
</comment>
<accession>A0A939EH80</accession>
<sequence length="292" mass="32065">MNSNFLNMKWCLSMPMLVVAGVALTTYAPHAAQNEQGTVENLTVFECGQITGVDRSFWSPGVDVGVAHEMVASCYLIRHSKGLMVWDTGIPAAVANLEEGLQIADGKINLTVEQPFPEQLRSFGVDPGNVDFLAMSHMHADHAGNANIFSNATWFIQQAEYDAAFGTHAAEFNFNAKTYDQLDPAKAEKLTGYHDVFGDRSVIIIPAPGHTPGHQVLWVNLKSGPVVLSGDLWHFESNHEHQRVPGFNSDREQTLSSMRMIDGLIAATGARLFIQHDKNLNAKIPHAPYSIQ</sequence>
<evidence type="ECO:0000256" key="3">
    <source>
        <dbReference type="ARBA" id="ARBA00022801"/>
    </source>
</evidence>
<dbReference type="EMBL" id="JAEKJZ010000003">
    <property type="protein sequence ID" value="MBN9672188.1"/>
    <property type="molecule type" value="Genomic_DNA"/>
</dbReference>
<organism evidence="7 8">
    <name type="scientific">Roseibium aggregatum</name>
    <dbReference type="NCBI Taxonomy" id="187304"/>
    <lineage>
        <taxon>Bacteria</taxon>
        <taxon>Pseudomonadati</taxon>
        <taxon>Pseudomonadota</taxon>
        <taxon>Alphaproteobacteria</taxon>
        <taxon>Hyphomicrobiales</taxon>
        <taxon>Stappiaceae</taxon>
        <taxon>Roseibium</taxon>
    </lineage>
</organism>
<dbReference type="InterPro" id="IPR001279">
    <property type="entry name" value="Metallo-B-lactamas"/>
</dbReference>
<keyword evidence="3" id="KW-0378">Hydrolase</keyword>
<evidence type="ECO:0000256" key="1">
    <source>
        <dbReference type="ARBA" id="ARBA00007749"/>
    </source>
</evidence>
<keyword evidence="4" id="KW-0862">Zinc</keyword>
<evidence type="ECO:0000313" key="8">
    <source>
        <dbReference type="Proteomes" id="UP000664096"/>
    </source>
</evidence>
<dbReference type="CDD" id="cd07729">
    <property type="entry name" value="AHL_lactonase_MBL-fold"/>
    <property type="match status" value="1"/>
</dbReference>
<dbReference type="Gene3D" id="3.60.15.10">
    <property type="entry name" value="Ribonuclease Z/Hydroxyacylglutathione hydrolase-like"/>
    <property type="match status" value="1"/>
</dbReference>
<keyword evidence="5" id="KW-0732">Signal</keyword>
<proteinExistence type="inferred from homology"/>
<dbReference type="GO" id="GO:0046872">
    <property type="term" value="F:metal ion binding"/>
    <property type="evidence" value="ECO:0007669"/>
    <property type="project" value="UniProtKB-KW"/>
</dbReference>
<dbReference type="Proteomes" id="UP000664096">
    <property type="component" value="Unassembled WGS sequence"/>
</dbReference>
<dbReference type="AlphaFoldDB" id="A0A939EH80"/>
<dbReference type="InterPro" id="IPR051013">
    <property type="entry name" value="MBL_superfamily_lactonases"/>
</dbReference>
<name>A0A939EH80_9HYPH</name>
<dbReference type="PANTHER" id="PTHR42978">
    <property type="entry name" value="QUORUM-QUENCHING LACTONASE YTNP-RELATED-RELATED"/>
    <property type="match status" value="1"/>
</dbReference>
<dbReference type="Pfam" id="PF00753">
    <property type="entry name" value="Lactamase_B"/>
    <property type="match status" value="1"/>
</dbReference>
<comment type="caution">
    <text evidence="7">The sequence shown here is derived from an EMBL/GenBank/DDBJ whole genome shotgun (WGS) entry which is preliminary data.</text>
</comment>
<reference evidence="7" key="1">
    <citation type="submission" date="2020-12" db="EMBL/GenBank/DDBJ databases">
        <title>Oil enriched cultivation method for isolating marine PHA-producing bacteria.</title>
        <authorList>
            <person name="Zheng W."/>
            <person name="Yu S."/>
            <person name="Huang Y."/>
        </authorList>
    </citation>
    <scope>NUCLEOTIDE SEQUENCE</scope>
    <source>
        <strain evidence="7">SY-2-12</strain>
    </source>
</reference>